<evidence type="ECO:0008006" key="4">
    <source>
        <dbReference type="Google" id="ProtNLM"/>
    </source>
</evidence>
<proteinExistence type="predicted"/>
<name>A0A8C9LKL2_9PRIM</name>
<dbReference type="Proteomes" id="UP000694416">
    <property type="component" value="Unplaced"/>
</dbReference>
<dbReference type="AlphaFoldDB" id="A0A8C9LKL2"/>
<reference evidence="2" key="2">
    <citation type="submission" date="2025-09" db="UniProtKB">
        <authorList>
            <consortium name="Ensembl"/>
        </authorList>
    </citation>
    <scope>IDENTIFICATION</scope>
</reference>
<feature type="chain" id="PRO_5034133279" description="Secreted protein" evidence="1">
    <location>
        <begin position="21"/>
        <end position="132"/>
    </location>
</feature>
<dbReference type="Ensembl" id="ENSPTET00000012783.1">
    <property type="protein sequence ID" value="ENSPTEP00000008383.1"/>
    <property type="gene ID" value="ENSPTEG00000009532.1"/>
</dbReference>
<keyword evidence="1" id="KW-0732">Signal</keyword>
<organism evidence="2 3">
    <name type="scientific">Piliocolobus tephrosceles</name>
    <name type="common">Ugandan red Colobus</name>
    <dbReference type="NCBI Taxonomy" id="591936"/>
    <lineage>
        <taxon>Eukaryota</taxon>
        <taxon>Metazoa</taxon>
        <taxon>Chordata</taxon>
        <taxon>Craniata</taxon>
        <taxon>Vertebrata</taxon>
        <taxon>Euteleostomi</taxon>
        <taxon>Mammalia</taxon>
        <taxon>Eutheria</taxon>
        <taxon>Euarchontoglires</taxon>
        <taxon>Primates</taxon>
        <taxon>Haplorrhini</taxon>
        <taxon>Catarrhini</taxon>
        <taxon>Cercopithecidae</taxon>
        <taxon>Colobinae</taxon>
        <taxon>Piliocolobus</taxon>
    </lineage>
</organism>
<accession>A0A8C9LKL2</accession>
<evidence type="ECO:0000313" key="3">
    <source>
        <dbReference type="Proteomes" id="UP000694416"/>
    </source>
</evidence>
<protein>
    <recommendedName>
        <fullName evidence="4">Secreted protein</fullName>
    </recommendedName>
</protein>
<feature type="signal peptide" evidence="1">
    <location>
        <begin position="1"/>
        <end position="20"/>
    </location>
</feature>
<reference evidence="2" key="1">
    <citation type="submission" date="2025-08" db="UniProtKB">
        <authorList>
            <consortium name="Ensembl"/>
        </authorList>
    </citation>
    <scope>IDENTIFICATION</scope>
</reference>
<evidence type="ECO:0000256" key="1">
    <source>
        <dbReference type="SAM" id="SignalP"/>
    </source>
</evidence>
<evidence type="ECO:0000313" key="2">
    <source>
        <dbReference type="Ensembl" id="ENSPTEP00000008383.1"/>
    </source>
</evidence>
<keyword evidence="3" id="KW-1185">Reference proteome</keyword>
<sequence length="132" mass="15334">MLNLAMQSLWWMQPLLASSANWEGKGWLLPFSTVIRRTVGEDCSSENSPAELGCSLAEWALSVKAVKLEKETPRYLESRVSVRSWWRCSIFWRRLQSAFLKNQNLWTRRSLWRRSSKGEACCFSLVAILFTN</sequence>